<gene>
    <name evidence="2" type="ORF">BBK82_13070</name>
</gene>
<feature type="transmembrane region" description="Helical" evidence="1">
    <location>
        <begin position="611"/>
        <end position="634"/>
    </location>
</feature>
<reference evidence="2 3" key="1">
    <citation type="submission" date="2016-07" db="EMBL/GenBank/DDBJ databases">
        <title>Complete genome sequence of the Lentzea guizhouensis DHS C013.</title>
        <authorList>
            <person name="Cao C."/>
        </authorList>
    </citation>
    <scope>NUCLEOTIDE SEQUENCE [LARGE SCALE GENOMIC DNA]</scope>
    <source>
        <strain evidence="2 3">DHS C013</strain>
    </source>
</reference>
<dbReference type="Gene3D" id="2.160.20.20">
    <property type="match status" value="1"/>
</dbReference>
<name>A0A1B2HGL5_9PSEU</name>
<dbReference type="InterPro" id="IPR012332">
    <property type="entry name" value="Autotransporter_pectin_lyase_C"/>
</dbReference>
<evidence type="ECO:0000256" key="1">
    <source>
        <dbReference type="SAM" id="Phobius"/>
    </source>
</evidence>
<keyword evidence="1" id="KW-0472">Membrane</keyword>
<accession>A0A1B2HGL5</accession>
<evidence type="ECO:0008006" key="4">
    <source>
        <dbReference type="Google" id="ProtNLM"/>
    </source>
</evidence>
<keyword evidence="1" id="KW-1133">Transmembrane helix</keyword>
<organism evidence="2 3">
    <name type="scientific">Lentzea guizhouensis</name>
    <dbReference type="NCBI Taxonomy" id="1586287"/>
    <lineage>
        <taxon>Bacteria</taxon>
        <taxon>Bacillati</taxon>
        <taxon>Actinomycetota</taxon>
        <taxon>Actinomycetes</taxon>
        <taxon>Pseudonocardiales</taxon>
        <taxon>Pseudonocardiaceae</taxon>
        <taxon>Lentzea</taxon>
    </lineage>
</organism>
<keyword evidence="1" id="KW-0812">Transmembrane</keyword>
<dbReference type="STRING" id="1586287.BBK82_13070"/>
<dbReference type="KEGG" id="led:BBK82_13070"/>
<evidence type="ECO:0000313" key="2">
    <source>
        <dbReference type="EMBL" id="ANZ36866.1"/>
    </source>
</evidence>
<dbReference type="Proteomes" id="UP000093053">
    <property type="component" value="Chromosome"/>
</dbReference>
<dbReference type="AlphaFoldDB" id="A0A1B2HGL5"/>
<sequence>MRAELIRELLMGRRGELDPRGVLIRGVRVIGRLNLDRVTAVTGLALDGCALSDGIECEDARLHRMSLDRSVISVLHANGIRTDNNLLLRGVRITGTGENGAIRLLGAHIGGQLNLDRVTITNATGPVLVADGIRTGGHMFLRDVHFTGTGENGAIRLLGADIGGQLDLDRATITNTAGPVLDAEGIRAGGHMFLRDVHFTGTGENGAIRLLGADIGGQLDLDRATITNTAGPALVADGIRSDNTMFLRDVHFTGTGENGAIRLLGADIGGQLDLDRATITNATGPVLVADGIRTGGHMFLRDAHFTGTGENGAIRLLGADISGQLDLDRATITNTAGPALVADGIHIGDNLFLRDAHITATGKKGAVWLVGARVSGQAHLTSTQLINDTGALLDLTEAQVDRGMFFSVALVCPRSRSEVSDHPCIDGARRMAVGGLVFKQLRDVTWREWLHLLVHHTSGYLPQPYQQLAAVERAAGHDNNARTILITQQHDLRRRTPDALGGTLARARHWLWGWLGRYGYRAHRLVTALLIVLVVAGATGYTAGQITTRPTHHAAERVQPPTTPTTAPGIPCSTAELIGLGIDRGLPVGATGLRARCDLDTATRWGQAFTYLLWALQALLWALATLTIAAYTGLIRKNA</sequence>
<keyword evidence="3" id="KW-1185">Reference proteome</keyword>
<evidence type="ECO:0000313" key="3">
    <source>
        <dbReference type="Proteomes" id="UP000093053"/>
    </source>
</evidence>
<proteinExistence type="predicted"/>
<dbReference type="EMBL" id="CP016793">
    <property type="protein sequence ID" value="ANZ36866.1"/>
    <property type="molecule type" value="Genomic_DNA"/>
</dbReference>
<protein>
    <recommendedName>
        <fullName evidence="4">Oxidoreductase</fullName>
    </recommendedName>
</protein>
<feature type="transmembrane region" description="Helical" evidence="1">
    <location>
        <begin position="525"/>
        <end position="543"/>
    </location>
</feature>